<dbReference type="CDD" id="cd06986">
    <property type="entry name" value="cupin_MmsR-like_N"/>
    <property type="match status" value="1"/>
</dbReference>
<dbReference type="InterPro" id="IPR018060">
    <property type="entry name" value="HTH_AraC"/>
</dbReference>
<dbReference type="InterPro" id="IPR009057">
    <property type="entry name" value="Homeodomain-like_sf"/>
</dbReference>
<dbReference type="InterPro" id="IPR020449">
    <property type="entry name" value="Tscrpt_reg_AraC-type_HTH"/>
</dbReference>
<feature type="domain" description="HTH araC/xylS-type" evidence="5">
    <location>
        <begin position="178"/>
        <end position="276"/>
    </location>
</feature>
<evidence type="ECO:0000256" key="4">
    <source>
        <dbReference type="ARBA" id="ARBA00023163"/>
    </source>
</evidence>
<name>A0A368VG92_9BACL</name>
<dbReference type="InterPro" id="IPR003313">
    <property type="entry name" value="AraC-bd"/>
</dbReference>
<protein>
    <submittedName>
        <fullName evidence="6">AraC family transcriptional regulator</fullName>
    </submittedName>
</protein>
<dbReference type="Pfam" id="PF02311">
    <property type="entry name" value="AraC_binding"/>
    <property type="match status" value="1"/>
</dbReference>
<dbReference type="AlphaFoldDB" id="A0A368VG92"/>
<dbReference type="PROSITE" id="PS01124">
    <property type="entry name" value="HTH_ARAC_FAMILY_2"/>
    <property type="match status" value="1"/>
</dbReference>
<dbReference type="RefSeq" id="WP_114384265.1">
    <property type="nucleotide sequence ID" value="NZ_QPJD01000040.1"/>
</dbReference>
<keyword evidence="3" id="KW-0238">DNA-binding</keyword>
<keyword evidence="2" id="KW-0805">Transcription regulation</keyword>
<accession>A0A368VG92</accession>
<evidence type="ECO:0000313" key="6">
    <source>
        <dbReference type="EMBL" id="RCW40117.1"/>
    </source>
</evidence>
<dbReference type="PANTHER" id="PTHR46796">
    <property type="entry name" value="HTH-TYPE TRANSCRIPTIONAL ACTIVATOR RHAS-RELATED"/>
    <property type="match status" value="1"/>
</dbReference>
<dbReference type="PRINTS" id="PR00032">
    <property type="entry name" value="HTHARAC"/>
</dbReference>
<organism evidence="6 7">
    <name type="scientific">Paenibacillus prosopidis</name>
    <dbReference type="NCBI Taxonomy" id="630520"/>
    <lineage>
        <taxon>Bacteria</taxon>
        <taxon>Bacillati</taxon>
        <taxon>Bacillota</taxon>
        <taxon>Bacilli</taxon>
        <taxon>Bacillales</taxon>
        <taxon>Paenibacillaceae</taxon>
        <taxon>Paenibacillus</taxon>
    </lineage>
</organism>
<dbReference type="PANTHER" id="PTHR46796:SF13">
    <property type="entry name" value="HTH-TYPE TRANSCRIPTIONAL ACTIVATOR RHAS"/>
    <property type="match status" value="1"/>
</dbReference>
<proteinExistence type="predicted"/>
<dbReference type="Gene3D" id="2.60.120.280">
    <property type="entry name" value="Regulatory protein AraC"/>
    <property type="match status" value="1"/>
</dbReference>
<dbReference type="SUPFAM" id="SSF51215">
    <property type="entry name" value="Regulatory protein AraC"/>
    <property type="match status" value="1"/>
</dbReference>
<dbReference type="OrthoDB" id="9813413at2"/>
<evidence type="ECO:0000259" key="5">
    <source>
        <dbReference type="PROSITE" id="PS01124"/>
    </source>
</evidence>
<dbReference type="InterPro" id="IPR037923">
    <property type="entry name" value="HTH-like"/>
</dbReference>
<evidence type="ECO:0000256" key="1">
    <source>
        <dbReference type="ARBA" id="ARBA00022490"/>
    </source>
</evidence>
<dbReference type="Proteomes" id="UP000252415">
    <property type="component" value="Unassembled WGS sequence"/>
</dbReference>
<sequence>MFWQLFYLPQPSNLHYVCYPESCGRFYLDPEHRVRRLAGLCKEYNLHIVLSGKGYVIAGGERHELLPGSGFLYGPGESHDYESDPNDPWDVCFVHFAGNGIEPLLEGKGRGEVWLFTLAQQRSRVEQALEKLRRLSEAFESTNEPAVSAALYEALSALMNDAGHHRRTAGNGTREKMFEVADYIRANCTRKLNLKSIADKAGYSPYHFTRIFQEAVGKSPTHYLTECRILLAKNLLVITPLAIKQIAYETGFSQSSYFISIFHRMTGMTPQQFRNLYG</sequence>
<dbReference type="Gene3D" id="1.10.10.60">
    <property type="entry name" value="Homeodomain-like"/>
    <property type="match status" value="2"/>
</dbReference>
<reference evidence="6 7" key="1">
    <citation type="submission" date="2018-07" db="EMBL/GenBank/DDBJ databases">
        <title>Genomic Encyclopedia of Type Strains, Phase III (KMG-III): the genomes of soil and plant-associated and newly described type strains.</title>
        <authorList>
            <person name="Whitman W."/>
        </authorList>
    </citation>
    <scope>NUCLEOTIDE SEQUENCE [LARGE SCALE GENOMIC DNA]</scope>
    <source>
        <strain evidence="6 7">CECT 7506</strain>
    </source>
</reference>
<dbReference type="InterPro" id="IPR050204">
    <property type="entry name" value="AraC_XylS_family_regulators"/>
</dbReference>
<dbReference type="GO" id="GO:0003700">
    <property type="term" value="F:DNA-binding transcription factor activity"/>
    <property type="evidence" value="ECO:0007669"/>
    <property type="project" value="InterPro"/>
</dbReference>
<evidence type="ECO:0000256" key="3">
    <source>
        <dbReference type="ARBA" id="ARBA00023125"/>
    </source>
</evidence>
<dbReference type="Pfam" id="PF12833">
    <property type="entry name" value="HTH_18"/>
    <property type="match status" value="1"/>
</dbReference>
<gene>
    <name evidence="6" type="ORF">DFP97_1408</name>
</gene>
<dbReference type="GO" id="GO:0043565">
    <property type="term" value="F:sequence-specific DNA binding"/>
    <property type="evidence" value="ECO:0007669"/>
    <property type="project" value="InterPro"/>
</dbReference>
<evidence type="ECO:0000256" key="2">
    <source>
        <dbReference type="ARBA" id="ARBA00023015"/>
    </source>
</evidence>
<dbReference type="EMBL" id="QPJD01000040">
    <property type="protein sequence ID" value="RCW40117.1"/>
    <property type="molecule type" value="Genomic_DNA"/>
</dbReference>
<keyword evidence="7" id="KW-1185">Reference proteome</keyword>
<comment type="caution">
    <text evidence="6">The sequence shown here is derived from an EMBL/GenBank/DDBJ whole genome shotgun (WGS) entry which is preliminary data.</text>
</comment>
<evidence type="ECO:0000313" key="7">
    <source>
        <dbReference type="Proteomes" id="UP000252415"/>
    </source>
</evidence>
<keyword evidence="4" id="KW-0804">Transcription</keyword>
<keyword evidence="1" id="KW-0963">Cytoplasm</keyword>
<dbReference type="SMART" id="SM00342">
    <property type="entry name" value="HTH_ARAC"/>
    <property type="match status" value="1"/>
</dbReference>
<dbReference type="SUPFAM" id="SSF46689">
    <property type="entry name" value="Homeodomain-like"/>
    <property type="match status" value="2"/>
</dbReference>